<sequence length="126" mass="14046">MENGEVGMKKLLSLLALVMVISACSTTGKFKVPEGSQLYLYKRPQPVQIGTDGTVTTKPYFWTAAGFPPGGGVPYRLEKDGKTIKEGRLRAKFRVVSIFWPPFALIYWPMGLNPNITYDLVNDTQM</sequence>
<dbReference type="AlphaFoldDB" id="A0A1Y0I6U7"/>
<dbReference type="Proteomes" id="UP000196027">
    <property type="component" value="Chromosome"/>
</dbReference>
<accession>A0A1Y0I6U7</accession>
<proteinExistence type="predicted"/>
<evidence type="ECO:0000313" key="1">
    <source>
        <dbReference type="EMBL" id="ARU55123.1"/>
    </source>
</evidence>
<organism evidence="1 2">
    <name type="scientific">Oleiphilus messinensis</name>
    <dbReference type="NCBI Taxonomy" id="141451"/>
    <lineage>
        <taxon>Bacteria</taxon>
        <taxon>Pseudomonadati</taxon>
        <taxon>Pseudomonadota</taxon>
        <taxon>Gammaproteobacteria</taxon>
        <taxon>Oceanospirillales</taxon>
        <taxon>Oleiphilaceae</taxon>
        <taxon>Oleiphilus</taxon>
    </lineage>
</organism>
<evidence type="ECO:0000313" key="2">
    <source>
        <dbReference type="Proteomes" id="UP000196027"/>
    </source>
</evidence>
<name>A0A1Y0I6U7_9GAMM</name>
<keyword evidence="1" id="KW-0449">Lipoprotein</keyword>
<protein>
    <submittedName>
        <fullName evidence="1">Lipoprotein</fullName>
    </submittedName>
</protein>
<gene>
    <name evidence="1" type="ORF">OLMES_1037</name>
</gene>
<reference evidence="1 2" key="1">
    <citation type="submission" date="2017-05" db="EMBL/GenBank/DDBJ databases">
        <title>Genomic insights into alkan degradation activity of Oleiphilus messinensis.</title>
        <authorList>
            <person name="Kozyavkin S.A."/>
            <person name="Slesarev A.I."/>
            <person name="Golyshin P.N."/>
            <person name="Korzhenkov A."/>
            <person name="Golyshina O.N."/>
            <person name="Toshchakov S.V."/>
        </authorList>
    </citation>
    <scope>NUCLEOTIDE SEQUENCE [LARGE SCALE GENOMIC DNA]</scope>
    <source>
        <strain evidence="1 2">ME102</strain>
    </source>
</reference>
<dbReference type="KEGG" id="ome:OLMES_1037"/>
<dbReference type="EMBL" id="CP021425">
    <property type="protein sequence ID" value="ARU55123.1"/>
    <property type="molecule type" value="Genomic_DNA"/>
</dbReference>
<keyword evidence="2" id="KW-1185">Reference proteome</keyword>